<dbReference type="InterPro" id="IPR008936">
    <property type="entry name" value="Rho_GTPase_activation_prot"/>
</dbReference>
<evidence type="ECO:0000256" key="1">
    <source>
        <dbReference type="ARBA" id="ARBA00022468"/>
    </source>
</evidence>
<dbReference type="PROSITE" id="PS50238">
    <property type="entry name" value="RHOGAP"/>
    <property type="match status" value="1"/>
</dbReference>
<dbReference type="Pfam" id="PF00620">
    <property type="entry name" value="RhoGAP"/>
    <property type="match status" value="1"/>
</dbReference>
<evidence type="ECO:0000313" key="5">
    <source>
        <dbReference type="Proteomes" id="UP000838756"/>
    </source>
</evidence>
<evidence type="ECO:0000313" key="4">
    <source>
        <dbReference type="EMBL" id="CAH2239455.1"/>
    </source>
</evidence>
<feature type="compositionally biased region" description="Basic and acidic residues" evidence="2">
    <location>
        <begin position="20"/>
        <end position="58"/>
    </location>
</feature>
<dbReference type="InterPro" id="IPR000198">
    <property type="entry name" value="RhoGAP_dom"/>
</dbReference>
<proteinExistence type="predicted"/>
<feature type="compositionally biased region" description="Basic and acidic residues" evidence="2">
    <location>
        <begin position="91"/>
        <end position="205"/>
    </location>
</feature>
<dbReference type="AlphaFoldDB" id="A0A8S4RN09"/>
<dbReference type="GO" id="GO:0005096">
    <property type="term" value="F:GTPase activator activity"/>
    <property type="evidence" value="ECO:0007669"/>
    <property type="project" value="UniProtKB-KW"/>
</dbReference>
<feature type="compositionally biased region" description="Polar residues" evidence="2">
    <location>
        <begin position="484"/>
        <end position="499"/>
    </location>
</feature>
<dbReference type="GO" id="GO:0007264">
    <property type="term" value="P:small GTPase-mediated signal transduction"/>
    <property type="evidence" value="ECO:0007669"/>
    <property type="project" value="InterPro"/>
</dbReference>
<dbReference type="Proteomes" id="UP000838756">
    <property type="component" value="Unassembled WGS sequence"/>
</dbReference>
<feature type="domain" description="Rho-GAP" evidence="3">
    <location>
        <begin position="256"/>
        <end position="458"/>
    </location>
</feature>
<organism evidence="4 5">
    <name type="scientific">Pararge aegeria aegeria</name>
    <dbReference type="NCBI Taxonomy" id="348720"/>
    <lineage>
        <taxon>Eukaryota</taxon>
        <taxon>Metazoa</taxon>
        <taxon>Ecdysozoa</taxon>
        <taxon>Arthropoda</taxon>
        <taxon>Hexapoda</taxon>
        <taxon>Insecta</taxon>
        <taxon>Pterygota</taxon>
        <taxon>Neoptera</taxon>
        <taxon>Endopterygota</taxon>
        <taxon>Lepidoptera</taxon>
        <taxon>Glossata</taxon>
        <taxon>Ditrysia</taxon>
        <taxon>Papilionoidea</taxon>
        <taxon>Nymphalidae</taxon>
        <taxon>Satyrinae</taxon>
        <taxon>Satyrini</taxon>
        <taxon>Parargina</taxon>
        <taxon>Pararge</taxon>
    </lineage>
</organism>
<keyword evidence="1" id="KW-0343">GTPase activation</keyword>
<dbReference type="Pfam" id="PF20924">
    <property type="entry name" value="RLIP76_Ral-bd"/>
    <property type="match status" value="1"/>
</dbReference>
<dbReference type="InterPro" id="IPR049041">
    <property type="entry name" value="RalBP1-like_Ral-bd"/>
</dbReference>
<feature type="region of interest" description="Disordered" evidence="2">
    <location>
        <begin position="484"/>
        <end position="523"/>
    </location>
</feature>
<feature type="compositionally biased region" description="Basic and acidic residues" evidence="2">
    <location>
        <begin position="501"/>
        <end position="511"/>
    </location>
</feature>
<comment type="caution">
    <text evidence="4">The sequence shown here is derived from an EMBL/GenBank/DDBJ whole genome shotgun (WGS) entry which is preliminary data.</text>
</comment>
<evidence type="ECO:0000259" key="3">
    <source>
        <dbReference type="PROSITE" id="PS50238"/>
    </source>
</evidence>
<dbReference type="EMBL" id="CAKXAJ010025439">
    <property type="protein sequence ID" value="CAH2239455.1"/>
    <property type="molecule type" value="Genomic_DNA"/>
</dbReference>
<sequence length="709" mass="81954">MDFESPDVEKDFPGLYASESGRKSNESDFSDGGEHEKPSKKDLLGRRKDKKESKKDRGYAALEGESSPEEDTDTKSPSKTKKTKSFKFPTKSKEKREKSRDKEKVLEDTTKLKELSEKEKKKEREREKEREKEKKEKEKREKLREKDKEKEEKAKFKLESREKLKDDKKEKVKDKDKDKVKDKEKEKVKEKEKDKVKEKDKDKKDRKLTKMPSTVTSGVPFEEIFTLGGSCSVIMHCTNPFLHGFEIGVALPIFGVPLLQSVERSRCHDDTGLPLVVRDSIDFLEAHGLKSPQIYKTEPDKIKLTQLRKLFTDRGPTFPYHWDVPVACAMLKSFIRKHSEETCMPEFLHKVLKRRVKSTNPYRDSVFLSVVVNDYTNHANIQTVATAMGPALNMSLNLLTYFITKADKLFPEVRLTKYVPPLQSIPADFPETANEISEELRKQESLLNQIHAEMHAGFITTARDQQLWEAQRIVTQLKRKLRSVQKSVEPNAVPTTLNQPPDDKQDDELNRRNSQPTDVAPKPIELATINASIAPVEPEMKTPLLVNEPFQIKDTKESPNADPTFPVEFEDNFDFKPTEAVDEIDTPEKSIEKPKLTEKELKVLRLQLENAEYLQLKSLLQAKINSEQFEIVKLRSHVTLKNKQEGNVQCKENKENFTPEELELKQKLMKENAMLEQKRLNLVNQIFQERVACIQLKIELAMKEIMSKS</sequence>
<dbReference type="PANTHER" id="PTHR12783">
    <property type="entry name" value="RALA BINDING PROTEIN 1 RALBP1"/>
    <property type="match status" value="1"/>
</dbReference>
<feature type="region of interest" description="Disordered" evidence="2">
    <location>
        <begin position="1"/>
        <end position="213"/>
    </location>
</feature>
<name>A0A8S4RN09_9NEOP</name>
<gene>
    <name evidence="4" type="primary">jg21464</name>
    <name evidence="4" type="ORF">PAEG_LOCUS16161</name>
</gene>
<dbReference type="InterPro" id="IPR039767">
    <property type="entry name" value="RALBP1"/>
</dbReference>
<reference evidence="4" key="1">
    <citation type="submission" date="2022-03" db="EMBL/GenBank/DDBJ databases">
        <authorList>
            <person name="Lindestad O."/>
        </authorList>
    </citation>
    <scope>NUCLEOTIDE SEQUENCE</scope>
</reference>
<dbReference type="SUPFAM" id="SSF48350">
    <property type="entry name" value="GTPase activation domain, GAP"/>
    <property type="match status" value="1"/>
</dbReference>
<dbReference type="Gene3D" id="1.10.555.10">
    <property type="entry name" value="Rho GTPase activation protein"/>
    <property type="match status" value="1"/>
</dbReference>
<evidence type="ECO:0000256" key="2">
    <source>
        <dbReference type="SAM" id="MobiDB-lite"/>
    </source>
</evidence>
<dbReference type="GO" id="GO:0031267">
    <property type="term" value="F:small GTPase binding"/>
    <property type="evidence" value="ECO:0007669"/>
    <property type="project" value="InterPro"/>
</dbReference>
<protein>
    <submittedName>
        <fullName evidence="4">Jg21464 protein</fullName>
    </submittedName>
</protein>
<dbReference type="SMART" id="SM00324">
    <property type="entry name" value="RhoGAP"/>
    <property type="match status" value="1"/>
</dbReference>
<dbReference type="PANTHER" id="PTHR12783:SF5">
    <property type="entry name" value="RALA-BINDING PROTEIN 1"/>
    <property type="match status" value="1"/>
</dbReference>
<accession>A0A8S4RN09</accession>
<dbReference type="Gene3D" id="1.20.58.90">
    <property type="match status" value="1"/>
</dbReference>
<keyword evidence="5" id="KW-1185">Reference proteome</keyword>
<dbReference type="OrthoDB" id="10033734at2759"/>